<organism evidence="2 3">
    <name type="scientific">Cryptococcus tetragattii IND107</name>
    <dbReference type="NCBI Taxonomy" id="1296105"/>
    <lineage>
        <taxon>Eukaryota</taxon>
        <taxon>Fungi</taxon>
        <taxon>Dikarya</taxon>
        <taxon>Basidiomycota</taxon>
        <taxon>Agaricomycotina</taxon>
        <taxon>Tremellomycetes</taxon>
        <taxon>Tremellales</taxon>
        <taxon>Cryptococcaceae</taxon>
        <taxon>Cryptococcus</taxon>
        <taxon>Cryptococcus gattii species complex</taxon>
    </lineage>
</organism>
<reference evidence="3" key="1">
    <citation type="submission" date="2015-01" db="EMBL/GenBank/DDBJ databases">
        <title>The Genome Sequence of Cryptococcus gattii MMRL2647.</title>
        <authorList>
            <consortium name="The Broad Institute Genomics Platform"/>
            <person name="Cuomo C."/>
            <person name="Litvintseva A."/>
            <person name="Chen Y."/>
            <person name="Heitman J."/>
            <person name="Sun S."/>
            <person name="Springer D."/>
            <person name="Dromer F."/>
            <person name="Young S."/>
            <person name="Zeng Q."/>
            <person name="Gargeya S."/>
            <person name="Abouelleil A."/>
            <person name="Alvarado L."/>
            <person name="Chapman S.B."/>
            <person name="Gainer-Dewar J."/>
            <person name="Goldberg J."/>
            <person name="Griggs A."/>
            <person name="Gujja S."/>
            <person name="Hansen M."/>
            <person name="Howarth C."/>
            <person name="Imamovic A."/>
            <person name="Larimer J."/>
            <person name="Murphy C."/>
            <person name="Naylor J."/>
            <person name="Pearson M."/>
            <person name="Priest M."/>
            <person name="Roberts A."/>
            <person name="Saif S."/>
            <person name="Shea T."/>
            <person name="Sykes S."/>
            <person name="Wortman J."/>
            <person name="Nusbaum C."/>
            <person name="Birren B."/>
        </authorList>
    </citation>
    <scope>NUCLEOTIDE SEQUENCE [LARGE SCALE GENOMIC DNA]</scope>
    <source>
        <strain evidence="3">IND107</strain>
    </source>
</reference>
<proteinExistence type="predicted"/>
<comment type="caution">
    <text evidence="2">The sequence shown here is derived from an EMBL/GenBank/DDBJ whole genome shotgun (WGS) entry which is preliminary data.</text>
</comment>
<evidence type="ECO:0000256" key="1">
    <source>
        <dbReference type="SAM" id="Phobius"/>
    </source>
</evidence>
<keyword evidence="1" id="KW-0812">Transmembrane</keyword>
<dbReference type="InterPro" id="IPR044926">
    <property type="entry name" value="RGS_subdomain_2"/>
</dbReference>
<feature type="transmembrane region" description="Helical" evidence="1">
    <location>
        <begin position="190"/>
        <end position="207"/>
    </location>
</feature>
<evidence type="ECO:0008006" key="4">
    <source>
        <dbReference type="Google" id="ProtNLM"/>
    </source>
</evidence>
<accession>A0ABR3BYQ2</accession>
<sequence length="242" mass="27983">MCAHSLFASHTELALKQLGLCHILNGETCPPISFAHFASFLTNNDYTSENLVFVLWYRDYKSKWKLLDKAVRIRVPVPSTSLGHRHDPFGYLRHGPELYLPGLVNEKRETCLEASTAPESFLPVLEEIYHTLESQCLPRFLEGVKSNINRPKQLFWYRVGAVDLLIGLTIFLLLTFLLPPSPFSLRTYRLFSTIFVSFGIMQVYSAYRRFCSQVWRRSNRQVWPWELDALEDENSEVGDTMG</sequence>
<dbReference type="RefSeq" id="XP_066615119.1">
    <property type="nucleotide sequence ID" value="XM_066756342.1"/>
</dbReference>
<protein>
    <recommendedName>
        <fullName evidence="4">RGS domain-containing protein</fullName>
    </recommendedName>
</protein>
<dbReference type="SUPFAM" id="SSF48097">
    <property type="entry name" value="Regulator of G-protein signaling, RGS"/>
    <property type="match status" value="1"/>
</dbReference>
<evidence type="ECO:0000313" key="3">
    <source>
        <dbReference type="Proteomes" id="UP000054399"/>
    </source>
</evidence>
<dbReference type="EMBL" id="ATAM02000003">
    <property type="protein sequence ID" value="KAL0252399.1"/>
    <property type="molecule type" value="Genomic_DNA"/>
</dbReference>
<dbReference type="Proteomes" id="UP000054399">
    <property type="component" value="Unassembled WGS sequence"/>
</dbReference>
<keyword evidence="1" id="KW-1133">Transmembrane helix</keyword>
<dbReference type="PANTHER" id="PTHR39466">
    <property type="entry name" value="RGS DOMAIN-CONTAINING PROTEIN"/>
    <property type="match status" value="1"/>
</dbReference>
<reference evidence="2 3" key="2">
    <citation type="submission" date="2024-01" db="EMBL/GenBank/DDBJ databases">
        <title>Comparative genomics of Cryptococcus and Kwoniella reveals pathogenesis evolution and contrasting modes of karyotype evolution via chromosome fusion or intercentromeric recombination.</title>
        <authorList>
            <person name="Coelho M.A."/>
            <person name="David-Palma M."/>
            <person name="Shea T."/>
            <person name="Bowers K."/>
            <person name="Mcginley-Smith S."/>
            <person name="Mohammad A.W."/>
            <person name="Gnirke A."/>
            <person name="Yurkov A.M."/>
            <person name="Nowrousian M."/>
            <person name="Sun S."/>
            <person name="Cuomo C.A."/>
            <person name="Heitman J."/>
        </authorList>
    </citation>
    <scope>NUCLEOTIDE SEQUENCE [LARGE SCALE GENOMIC DNA]</scope>
    <source>
        <strain evidence="2 3">IND107</strain>
    </source>
</reference>
<keyword evidence="1" id="KW-0472">Membrane</keyword>
<evidence type="ECO:0000313" key="2">
    <source>
        <dbReference type="EMBL" id="KAL0252399.1"/>
    </source>
</evidence>
<dbReference type="InterPro" id="IPR036305">
    <property type="entry name" value="RGS_sf"/>
</dbReference>
<gene>
    <name evidence="2" type="ORF">I308_101790</name>
</gene>
<name>A0ABR3BYQ2_9TREE</name>
<feature type="transmembrane region" description="Helical" evidence="1">
    <location>
        <begin position="155"/>
        <end position="178"/>
    </location>
</feature>
<dbReference type="Gene3D" id="1.10.167.10">
    <property type="entry name" value="Regulator of G-protein Signalling 4, domain 2"/>
    <property type="match status" value="1"/>
</dbReference>
<dbReference type="GeneID" id="91988648"/>
<dbReference type="PANTHER" id="PTHR39466:SF1">
    <property type="entry name" value="RGS DOMAIN-CONTAINING PROTEIN"/>
    <property type="match status" value="1"/>
</dbReference>
<keyword evidence="3" id="KW-1185">Reference proteome</keyword>